<evidence type="ECO:0000313" key="9">
    <source>
        <dbReference type="EMBL" id="KKZ12445.1"/>
    </source>
</evidence>
<dbReference type="PANTHER" id="PTHR34296:SF2">
    <property type="entry name" value="ABC TRANSPORTER GUANOSINE-BINDING PROTEIN NUPN"/>
    <property type="match status" value="1"/>
</dbReference>
<feature type="chain" id="PRO_5027063694" evidence="7">
    <location>
        <begin position="22"/>
        <end position="343"/>
    </location>
</feature>
<dbReference type="AlphaFoldDB" id="A0A6N3X2L5"/>
<comment type="caution">
    <text evidence="9">The sequence shown here is derived from an EMBL/GenBank/DDBJ whole genome shotgun (WGS) entry which is preliminary data.</text>
</comment>
<evidence type="ECO:0000256" key="2">
    <source>
        <dbReference type="ARBA" id="ARBA00008610"/>
    </source>
</evidence>
<comment type="subcellular location">
    <subcellularLocation>
        <location evidence="1">Cell membrane</location>
        <topology evidence="1">Lipid-anchor</topology>
    </subcellularLocation>
</comment>
<organism evidence="9 10">
    <name type="scientific">Candidatus Synechococcus spongiarum 142</name>
    <dbReference type="NCBI Taxonomy" id="1608213"/>
    <lineage>
        <taxon>Bacteria</taxon>
        <taxon>Bacillati</taxon>
        <taxon>Cyanobacteriota</taxon>
        <taxon>Cyanophyceae</taxon>
        <taxon>Synechococcales</taxon>
        <taxon>Synechococcaceae</taxon>
        <taxon>Synechococcus</taxon>
    </lineage>
</organism>
<evidence type="ECO:0000256" key="3">
    <source>
        <dbReference type="ARBA" id="ARBA00022475"/>
    </source>
</evidence>
<keyword evidence="3" id="KW-1003">Cell membrane</keyword>
<comment type="similarity">
    <text evidence="2">Belongs to the BMP lipoprotein family.</text>
</comment>
<feature type="signal peptide" evidence="7">
    <location>
        <begin position="1"/>
        <end position="21"/>
    </location>
</feature>
<gene>
    <name evidence="9" type="ORF">TH68_07485</name>
</gene>
<dbReference type="InterPro" id="IPR028082">
    <property type="entry name" value="Peripla_BP_I"/>
</dbReference>
<dbReference type="Gene3D" id="3.40.50.2300">
    <property type="match status" value="2"/>
</dbReference>
<reference evidence="9 10" key="1">
    <citation type="submission" date="2015-01" db="EMBL/GenBank/DDBJ databases">
        <title>Lifestyle Evolution in Cyanobacterial Symbionts of Sponges.</title>
        <authorList>
            <person name="Burgsdorf I."/>
            <person name="Slaby B.M."/>
            <person name="Handley K.M."/>
            <person name="Haber M."/>
            <person name="Blom J."/>
            <person name="Marshall C.W."/>
            <person name="Gilbert J.A."/>
            <person name="Hentschel U."/>
            <person name="Steindler L."/>
        </authorList>
    </citation>
    <scope>NUCLEOTIDE SEQUENCE [LARGE SCALE GENOMIC DNA]</scope>
    <source>
        <strain evidence="9">142</strain>
    </source>
</reference>
<evidence type="ECO:0000259" key="8">
    <source>
        <dbReference type="Pfam" id="PF02608"/>
    </source>
</evidence>
<evidence type="ECO:0000256" key="5">
    <source>
        <dbReference type="ARBA" id="ARBA00023136"/>
    </source>
</evidence>
<dbReference type="Proteomes" id="UP000035054">
    <property type="component" value="Unassembled WGS sequence"/>
</dbReference>
<accession>A0A6N3X2L5</accession>
<dbReference type="Pfam" id="PF02608">
    <property type="entry name" value="Bmp"/>
    <property type="match status" value="1"/>
</dbReference>
<dbReference type="EMBL" id="JXUO01000249">
    <property type="protein sequence ID" value="KKZ12445.1"/>
    <property type="molecule type" value="Genomic_DNA"/>
</dbReference>
<name>A0A6N3X2L5_9SYNE</name>
<dbReference type="CDD" id="cd06354">
    <property type="entry name" value="PBP1_PrnA-like"/>
    <property type="match status" value="1"/>
</dbReference>
<dbReference type="PANTHER" id="PTHR34296">
    <property type="entry name" value="TRANSCRIPTIONAL ACTIVATOR PROTEIN MED"/>
    <property type="match status" value="1"/>
</dbReference>
<evidence type="ECO:0000256" key="7">
    <source>
        <dbReference type="SAM" id="SignalP"/>
    </source>
</evidence>
<dbReference type="GO" id="GO:0005886">
    <property type="term" value="C:plasma membrane"/>
    <property type="evidence" value="ECO:0007669"/>
    <property type="project" value="UniProtKB-SubCell"/>
</dbReference>
<proteinExistence type="inferred from homology"/>
<keyword evidence="5" id="KW-0472">Membrane</keyword>
<feature type="domain" description="ABC transporter substrate-binding protein PnrA-like" evidence="8">
    <location>
        <begin position="42"/>
        <end position="299"/>
    </location>
</feature>
<dbReference type="SUPFAM" id="SSF53822">
    <property type="entry name" value="Periplasmic binding protein-like I"/>
    <property type="match status" value="1"/>
</dbReference>
<protein>
    <submittedName>
        <fullName evidence="9">Membrane protein</fullName>
    </submittedName>
</protein>
<evidence type="ECO:0000313" key="10">
    <source>
        <dbReference type="Proteomes" id="UP000035054"/>
    </source>
</evidence>
<sequence length="343" mass="35808">MEIKSRWLVVLVVTTASLAVACSSPGATPVATDEDQPLKIGVVTDVGKVDDRSFNQLAWEGAQQGAAAIGGNVSYIESESREDYEKNINTYVERDVDVIVTVGFALGEATTTAAKDYPDITFIGVDQDPIDVLPNLAGLIIPADHSGFLAGVLAGMITQSNTVAAVLGTDEIPPVVAFKEGWESGARYANPQVETISKYHPGTLNVVFNDPDWGAATAREFMDQGADVIFAAAGNTGNGALAAVAEQEGVYCIGVDADQWQTLPEARPCLVTSALRSIGPGVAQLITAVHNGEFSGGSTVGAVSLAPFHDFDALVTDQMRDTLDAVLTGLKDGSITTGYDPSS</sequence>
<dbReference type="InterPro" id="IPR003760">
    <property type="entry name" value="PnrA-like"/>
</dbReference>
<evidence type="ECO:0000256" key="4">
    <source>
        <dbReference type="ARBA" id="ARBA00022729"/>
    </source>
</evidence>
<keyword evidence="6" id="KW-0449">Lipoprotein</keyword>
<evidence type="ECO:0000256" key="1">
    <source>
        <dbReference type="ARBA" id="ARBA00004193"/>
    </source>
</evidence>
<keyword evidence="4 7" id="KW-0732">Signal</keyword>
<dbReference type="PROSITE" id="PS51257">
    <property type="entry name" value="PROKAR_LIPOPROTEIN"/>
    <property type="match status" value="1"/>
</dbReference>
<evidence type="ECO:0000256" key="6">
    <source>
        <dbReference type="ARBA" id="ARBA00023288"/>
    </source>
</evidence>
<dbReference type="InterPro" id="IPR050957">
    <property type="entry name" value="BMP_lipoprotein"/>
</dbReference>